<proteinExistence type="predicted"/>
<evidence type="ECO:0000313" key="3">
    <source>
        <dbReference type="EMBL" id="MFC7391910.1"/>
    </source>
</evidence>
<name>A0ABW2PUG3_9BACL</name>
<protein>
    <submittedName>
        <fullName evidence="3">MerR family transcriptional regulator</fullName>
    </submittedName>
</protein>
<feature type="coiled-coil region" evidence="1">
    <location>
        <begin position="125"/>
        <end position="152"/>
    </location>
</feature>
<dbReference type="EMBL" id="JBHTCO010000003">
    <property type="protein sequence ID" value="MFC7391910.1"/>
    <property type="molecule type" value="Genomic_DNA"/>
</dbReference>
<comment type="caution">
    <text evidence="3">The sequence shown here is derived from an EMBL/GenBank/DDBJ whole genome shotgun (WGS) entry which is preliminary data.</text>
</comment>
<dbReference type="Gene3D" id="1.10.1660.10">
    <property type="match status" value="1"/>
</dbReference>
<evidence type="ECO:0000313" key="4">
    <source>
        <dbReference type="Proteomes" id="UP001596505"/>
    </source>
</evidence>
<dbReference type="InterPro" id="IPR009061">
    <property type="entry name" value="DNA-bd_dom_put_sf"/>
</dbReference>
<reference evidence="4" key="1">
    <citation type="journal article" date="2019" name="Int. J. Syst. Evol. Microbiol.">
        <title>The Global Catalogue of Microorganisms (GCM) 10K type strain sequencing project: providing services to taxonomists for standard genome sequencing and annotation.</title>
        <authorList>
            <consortium name="The Broad Institute Genomics Platform"/>
            <consortium name="The Broad Institute Genome Sequencing Center for Infectious Disease"/>
            <person name="Wu L."/>
            <person name="Ma J."/>
        </authorList>
    </citation>
    <scope>NUCLEOTIDE SEQUENCE [LARGE SCALE GENOMIC DNA]</scope>
    <source>
        <strain evidence="4">CGMCC 1.16305</strain>
    </source>
</reference>
<sequence>MTHGTEEKERFYWTREVANMIGIKEGTVRKYARLLEENGYEFHRNEHDQREFLKRDVTIMEKIKTASKQQGMTLENAIRTVIGQGQVQKQNHQPSPSAGKENSVSKIYEELSHHKDHHEKMFELIQVLYNDNQNLKKELSKALNDHHEKLAKHIEASEERIMGSLTKWQESNLEVAASIDQKQNKRFFKKILGN</sequence>
<keyword evidence="1" id="KW-0175">Coiled coil</keyword>
<evidence type="ECO:0000259" key="2">
    <source>
        <dbReference type="Pfam" id="PF13411"/>
    </source>
</evidence>
<feature type="domain" description="HTH merR-type" evidence="2">
    <location>
        <begin position="12"/>
        <end position="78"/>
    </location>
</feature>
<dbReference type="SUPFAM" id="SSF46955">
    <property type="entry name" value="Putative DNA-binding domain"/>
    <property type="match status" value="1"/>
</dbReference>
<evidence type="ECO:0000256" key="1">
    <source>
        <dbReference type="SAM" id="Coils"/>
    </source>
</evidence>
<gene>
    <name evidence="3" type="ORF">ACFQRG_02730</name>
</gene>
<dbReference type="Pfam" id="PF13411">
    <property type="entry name" value="MerR_1"/>
    <property type="match status" value="1"/>
</dbReference>
<organism evidence="3 4">
    <name type="scientific">Scopulibacillus cellulosilyticus</name>
    <dbReference type="NCBI Taxonomy" id="2665665"/>
    <lineage>
        <taxon>Bacteria</taxon>
        <taxon>Bacillati</taxon>
        <taxon>Bacillota</taxon>
        <taxon>Bacilli</taxon>
        <taxon>Bacillales</taxon>
        <taxon>Sporolactobacillaceae</taxon>
        <taxon>Scopulibacillus</taxon>
    </lineage>
</organism>
<keyword evidence="4" id="KW-1185">Reference proteome</keyword>
<dbReference type="InterPro" id="IPR000551">
    <property type="entry name" value="MerR-type_HTH_dom"/>
</dbReference>
<dbReference type="RefSeq" id="WP_380963383.1">
    <property type="nucleotide sequence ID" value="NZ_JBHTCO010000003.1"/>
</dbReference>
<accession>A0ABW2PUG3</accession>
<dbReference type="Proteomes" id="UP001596505">
    <property type="component" value="Unassembled WGS sequence"/>
</dbReference>